<comment type="caution">
    <text evidence="2">The sequence shown here is derived from an EMBL/GenBank/DDBJ whole genome shotgun (WGS) entry which is preliminary data.</text>
</comment>
<keyword evidence="2" id="KW-0378">Hydrolase</keyword>
<evidence type="ECO:0000313" key="3">
    <source>
        <dbReference type="Proteomes" id="UP001057702"/>
    </source>
</evidence>
<protein>
    <submittedName>
        <fullName evidence="2">SGNH/GDSL hydrolase family protein</fullName>
    </submittedName>
</protein>
<evidence type="ECO:0000313" key="2">
    <source>
        <dbReference type="EMBL" id="MCQ4083192.1"/>
    </source>
</evidence>
<accession>A0ABT1PZT5</accession>
<dbReference type="InterPro" id="IPR013830">
    <property type="entry name" value="SGNH_hydro"/>
</dbReference>
<dbReference type="GO" id="GO:0016787">
    <property type="term" value="F:hydrolase activity"/>
    <property type="evidence" value="ECO:0007669"/>
    <property type="project" value="UniProtKB-KW"/>
</dbReference>
<dbReference type="SUPFAM" id="SSF52266">
    <property type="entry name" value="SGNH hydrolase"/>
    <property type="match status" value="1"/>
</dbReference>
<organism evidence="2 3">
    <name type="scientific">Streptomyces humicola</name>
    <dbReference type="NCBI Taxonomy" id="2953240"/>
    <lineage>
        <taxon>Bacteria</taxon>
        <taxon>Bacillati</taxon>
        <taxon>Actinomycetota</taxon>
        <taxon>Actinomycetes</taxon>
        <taxon>Kitasatosporales</taxon>
        <taxon>Streptomycetaceae</taxon>
        <taxon>Streptomyces</taxon>
    </lineage>
</organism>
<dbReference type="EMBL" id="JANFNG010000019">
    <property type="protein sequence ID" value="MCQ4083192.1"/>
    <property type="molecule type" value="Genomic_DNA"/>
</dbReference>
<dbReference type="InterPro" id="IPR037460">
    <property type="entry name" value="SEST-like"/>
</dbReference>
<evidence type="ECO:0000259" key="1">
    <source>
        <dbReference type="Pfam" id="PF13472"/>
    </source>
</evidence>
<dbReference type="Proteomes" id="UP001057702">
    <property type="component" value="Unassembled WGS sequence"/>
</dbReference>
<gene>
    <name evidence="2" type="ORF">NGB36_21950</name>
</gene>
<name>A0ABT1PZT5_9ACTN</name>
<dbReference type="PANTHER" id="PTHR37981">
    <property type="entry name" value="LIPASE 2"/>
    <property type="match status" value="1"/>
</dbReference>
<dbReference type="Pfam" id="PF13472">
    <property type="entry name" value="Lipase_GDSL_2"/>
    <property type="match status" value="1"/>
</dbReference>
<sequence length="290" mass="31013">MSRTPSLSPLRPPRIAAVVALVLGLFMAVPGSAAGTPVHGVHYVALGDSSAAASGVPDTVDARCMRSNHNYPSIVARRLHVVSFKDVTCDGARTETVFAEQLRAVTRGTNLVTLSIGGNDVGFSRIVAKCTALGTFDSNGSPCQVSYGSSGSGGSDELQGRLAAAEPKVVKLLRAIHRRAPRARVFLVGYLRLVPVDHRGCRPREMFGNGDLAYLGTFENAVNRMLAQAARRGHAVFVNNHPASLRHDFCEARNVRWSEALFPTNPALPFHPNARGERAMANAVLAAVRR</sequence>
<proteinExistence type="predicted"/>
<reference evidence="2" key="1">
    <citation type="submission" date="2022-06" db="EMBL/GenBank/DDBJ databases">
        <title>Draft genome sequence of Streptomyces sp. RB6PN25 isolated from peat swamp forest in Thailand.</title>
        <authorList>
            <person name="Duangmal K."/>
            <person name="Klaysubun C."/>
        </authorList>
    </citation>
    <scope>NUCLEOTIDE SEQUENCE</scope>
    <source>
        <strain evidence="2">RB6PN25</strain>
    </source>
</reference>
<dbReference type="Gene3D" id="3.40.50.1110">
    <property type="entry name" value="SGNH hydrolase"/>
    <property type="match status" value="1"/>
</dbReference>
<feature type="domain" description="SGNH hydrolase-type esterase" evidence="1">
    <location>
        <begin position="45"/>
        <end position="279"/>
    </location>
</feature>
<dbReference type="CDD" id="cd01823">
    <property type="entry name" value="SEST_like"/>
    <property type="match status" value="1"/>
</dbReference>
<keyword evidence="3" id="KW-1185">Reference proteome</keyword>
<dbReference type="RefSeq" id="WP_255922119.1">
    <property type="nucleotide sequence ID" value="NZ_JANFNG010000019.1"/>
</dbReference>
<dbReference type="PANTHER" id="PTHR37981:SF1">
    <property type="entry name" value="SGNH HYDROLASE-TYPE ESTERASE DOMAIN-CONTAINING PROTEIN"/>
    <property type="match status" value="1"/>
</dbReference>
<dbReference type="InterPro" id="IPR036514">
    <property type="entry name" value="SGNH_hydro_sf"/>
</dbReference>